<evidence type="ECO:0000256" key="5">
    <source>
        <dbReference type="SAM" id="Coils"/>
    </source>
</evidence>
<accession>A0A3R5UZD3</accession>
<dbReference type="Gene3D" id="6.10.140.1990">
    <property type="match status" value="1"/>
</dbReference>
<organism evidence="10 11">
    <name type="scientific">Geovibrio thiophilus</name>
    <dbReference type="NCBI Taxonomy" id="139438"/>
    <lineage>
        <taxon>Bacteria</taxon>
        <taxon>Pseudomonadati</taxon>
        <taxon>Deferribacterota</taxon>
        <taxon>Deferribacteres</taxon>
        <taxon>Deferribacterales</taxon>
        <taxon>Geovibrionaceae</taxon>
        <taxon>Geovibrio</taxon>
    </lineage>
</organism>
<feature type="coiled-coil region" evidence="5">
    <location>
        <begin position="126"/>
        <end position="191"/>
    </location>
</feature>
<evidence type="ECO:0000256" key="1">
    <source>
        <dbReference type="ARBA" id="ARBA00004236"/>
    </source>
</evidence>
<comment type="subcellular location">
    <subcellularLocation>
        <location evidence="1">Cell membrane</location>
    </subcellularLocation>
</comment>
<sequence>MNRKNTSSKVRKIILLTASAVIVFIAVSTAFSLWKDISAGRTTASAGTTAQVQRGNIEVLVSATGTLQPLDYVDVGAQVSGQLKKIHVEVGSEVKSGELLAEIDPTLFIAQVDASRAQLRYQQAQLKDREAQLSLAESQLKRQKNLFTEDATTLETVQNAEAEYKSALAQLEMLKAQIEQTESDLRADEANLNYAKIYAPMDGTVVSVSARQGQTLNANQSAPTILQIADLATMTVQTEVSEADIIKLKTGMRAYFTTLGGQGRRWYGELRRIEPTPTTENNVVLYNALFDVDNTERNLLPQMTAQVFFITASARDTFLVPVSAVKAVTQAAPSAEERGPRGNDNVSEGQQQRKKRQQQNSGTRTLSGASEATVLNPDGTTQIRTIKVGITNRIQAQILEGLNEGETVILYPSETKKTSSQQNNSFGPPPGAGLGMQGMR</sequence>
<evidence type="ECO:0000313" key="11">
    <source>
        <dbReference type="Proteomes" id="UP000287502"/>
    </source>
</evidence>
<dbReference type="NCBIfam" id="TIGR01730">
    <property type="entry name" value="RND_mfp"/>
    <property type="match status" value="1"/>
</dbReference>
<dbReference type="InterPro" id="IPR030190">
    <property type="entry name" value="MacA_alpha-hairpin_sf"/>
</dbReference>
<feature type="domain" description="Multidrug resistance protein MdtA-like C-terminal permuted SH3" evidence="9">
    <location>
        <begin position="363"/>
        <end position="409"/>
    </location>
</feature>
<feature type="region of interest" description="Disordered" evidence="6">
    <location>
        <begin position="416"/>
        <end position="440"/>
    </location>
</feature>
<feature type="region of interest" description="Disordered" evidence="6">
    <location>
        <begin position="330"/>
        <end position="376"/>
    </location>
</feature>
<feature type="domain" description="Multidrug resistance protein MdtA-like beta-barrel" evidence="8">
    <location>
        <begin position="233"/>
        <end position="307"/>
    </location>
</feature>
<dbReference type="PANTHER" id="PTHR30469:SF33">
    <property type="entry name" value="SLR1207 PROTEIN"/>
    <property type="match status" value="1"/>
</dbReference>
<dbReference type="EMBL" id="CP035108">
    <property type="protein sequence ID" value="QAR33461.1"/>
    <property type="molecule type" value="Genomic_DNA"/>
</dbReference>
<dbReference type="Gene3D" id="2.40.50.100">
    <property type="match status" value="1"/>
</dbReference>
<dbReference type="KEGG" id="gtl:EP073_08620"/>
<dbReference type="GO" id="GO:1990961">
    <property type="term" value="P:xenobiotic detoxification by transmembrane export across the plasma membrane"/>
    <property type="evidence" value="ECO:0007669"/>
    <property type="project" value="InterPro"/>
</dbReference>
<evidence type="ECO:0000259" key="9">
    <source>
        <dbReference type="Pfam" id="PF25967"/>
    </source>
</evidence>
<keyword evidence="4 5" id="KW-0175">Coiled coil</keyword>
<evidence type="ECO:0000256" key="2">
    <source>
        <dbReference type="ARBA" id="ARBA00009477"/>
    </source>
</evidence>
<dbReference type="RefSeq" id="WP_128466747.1">
    <property type="nucleotide sequence ID" value="NZ_CP035108.1"/>
</dbReference>
<dbReference type="SUPFAM" id="SSF111369">
    <property type="entry name" value="HlyD-like secretion proteins"/>
    <property type="match status" value="1"/>
</dbReference>
<dbReference type="Pfam" id="PF25967">
    <property type="entry name" value="RND-MFP_C"/>
    <property type="match status" value="1"/>
</dbReference>
<evidence type="ECO:0000259" key="7">
    <source>
        <dbReference type="Pfam" id="PF25917"/>
    </source>
</evidence>
<proteinExistence type="inferred from homology"/>
<dbReference type="Pfam" id="PF25944">
    <property type="entry name" value="Beta-barrel_RND"/>
    <property type="match status" value="1"/>
</dbReference>
<dbReference type="PANTHER" id="PTHR30469">
    <property type="entry name" value="MULTIDRUG RESISTANCE PROTEIN MDTA"/>
    <property type="match status" value="1"/>
</dbReference>
<dbReference type="GO" id="GO:1990195">
    <property type="term" value="C:macrolide transmembrane transporter complex"/>
    <property type="evidence" value="ECO:0007669"/>
    <property type="project" value="InterPro"/>
</dbReference>
<protein>
    <submittedName>
        <fullName evidence="10">Efflux RND transporter periplasmic adaptor subunit</fullName>
    </submittedName>
</protein>
<dbReference type="InterPro" id="IPR058627">
    <property type="entry name" value="MdtA-like_C"/>
</dbReference>
<reference evidence="10 11" key="1">
    <citation type="submission" date="2019-01" db="EMBL/GenBank/DDBJ databases">
        <title>Geovibrio thiophilus DSM 11263, complete genome.</title>
        <authorList>
            <person name="Spring S."/>
            <person name="Bunk B."/>
            <person name="Sproer C."/>
        </authorList>
    </citation>
    <scope>NUCLEOTIDE SEQUENCE [LARGE SCALE GENOMIC DNA]</scope>
    <source>
        <strain evidence="10 11">DSM 11263</strain>
    </source>
</reference>
<evidence type="ECO:0000256" key="6">
    <source>
        <dbReference type="SAM" id="MobiDB-lite"/>
    </source>
</evidence>
<evidence type="ECO:0000313" key="10">
    <source>
        <dbReference type="EMBL" id="QAR33461.1"/>
    </source>
</evidence>
<dbReference type="GO" id="GO:0030313">
    <property type="term" value="C:cell envelope"/>
    <property type="evidence" value="ECO:0007669"/>
    <property type="project" value="UniProtKB-SubCell"/>
</dbReference>
<dbReference type="Pfam" id="PF25917">
    <property type="entry name" value="BSH_RND"/>
    <property type="match status" value="1"/>
</dbReference>
<comment type="similarity">
    <text evidence="2">Belongs to the membrane fusion protein (MFP) (TC 8.A.1) family.</text>
</comment>
<feature type="compositionally biased region" description="Polar residues" evidence="6">
    <location>
        <begin position="360"/>
        <end position="370"/>
    </location>
</feature>
<dbReference type="GO" id="GO:1990281">
    <property type="term" value="C:efflux pump complex"/>
    <property type="evidence" value="ECO:0007669"/>
    <property type="project" value="TreeGrafter"/>
</dbReference>
<dbReference type="Gene3D" id="6.20.50.140">
    <property type="match status" value="1"/>
</dbReference>
<dbReference type="GO" id="GO:0015562">
    <property type="term" value="F:efflux transmembrane transporter activity"/>
    <property type="evidence" value="ECO:0007669"/>
    <property type="project" value="TreeGrafter"/>
</dbReference>
<dbReference type="InterPro" id="IPR006143">
    <property type="entry name" value="RND_pump_MFP"/>
</dbReference>
<feature type="domain" description="Multidrug resistance protein MdtA-like barrel-sandwich hybrid" evidence="7">
    <location>
        <begin position="73"/>
        <end position="226"/>
    </location>
</feature>
<evidence type="ECO:0000259" key="8">
    <source>
        <dbReference type="Pfam" id="PF25944"/>
    </source>
</evidence>
<evidence type="ECO:0000256" key="3">
    <source>
        <dbReference type="ARBA" id="ARBA00022448"/>
    </source>
</evidence>
<dbReference type="Proteomes" id="UP000287502">
    <property type="component" value="Chromosome"/>
</dbReference>
<dbReference type="OrthoDB" id="9784484at2"/>
<dbReference type="GO" id="GO:0019898">
    <property type="term" value="C:extrinsic component of membrane"/>
    <property type="evidence" value="ECO:0007669"/>
    <property type="project" value="InterPro"/>
</dbReference>
<dbReference type="InterPro" id="IPR058626">
    <property type="entry name" value="MdtA-like_b-barrel"/>
</dbReference>
<evidence type="ECO:0000256" key="4">
    <source>
        <dbReference type="ARBA" id="ARBA00023054"/>
    </source>
</evidence>
<keyword evidence="11" id="KW-1185">Reference proteome</keyword>
<keyword evidence="3" id="KW-0813">Transport</keyword>
<gene>
    <name evidence="10" type="ORF">EP073_08620</name>
</gene>
<dbReference type="AlphaFoldDB" id="A0A3R5UZD3"/>
<name>A0A3R5UZD3_9BACT</name>
<dbReference type="Gene3D" id="2.40.30.170">
    <property type="match status" value="1"/>
</dbReference>
<dbReference type="InterPro" id="IPR058625">
    <property type="entry name" value="MdtA-like_BSH"/>
</dbReference>